<sequence>MKRFLPLLILTSLLFGQVIVINEFLASNNYFNSDEYGEFDDWVELANTSNDTINLFGWFISDNESNLTKHQFTDSLYIYSDSLLLLWADGEQQQGSDHLNFKLSSGGEEIFLSNPSNIIIDSVYFGQQTTDVSYGRYPNYTGSWGIMSVPTPGSMNLPHDSTEYSPDAIVLPQSGFYNSPIQVTLFSDSADVEIFFSLDGSVPDINSIHYTEPLLLVQTTVIRLTTIRPGFKPSLTQTHNFFLDSDYNLPTMALAVDP</sequence>
<dbReference type="EMBL" id="UINC01123856">
    <property type="protein sequence ID" value="SVD00606.1"/>
    <property type="molecule type" value="Genomic_DNA"/>
</dbReference>
<feature type="non-terminal residue" evidence="2">
    <location>
        <position position="258"/>
    </location>
</feature>
<gene>
    <name evidence="2" type="ORF">METZ01_LOCUS353460</name>
</gene>
<organism evidence="2">
    <name type="scientific">marine metagenome</name>
    <dbReference type="NCBI Taxonomy" id="408172"/>
    <lineage>
        <taxon>unclassified sequences</taxon>
        <taxon>metagenomes</taxon>
        <taxon>ecological metagenomes</taxon>
    </lineage>
</organism>
<dbReference type="InterPro" id="IPR059177">
    <property type="entry name" value="GH29D-like_dom"/>
</dbReference>
<feature type="domain" description="LTD" evidence="1">
    <location>
        <begin position="6"/>
        <end position="129"/>
    </location>
</feature>
<evidence type="ECO:0000259" key="1">
    <source>
        <dbReference type="PROSITE" id="PS51841"/>
    </source>
</evidence>
<dbReference type="SUPFAM" id="SSF74853">
    <property type="entry name" value="Lamin A/C globular tail domain"/>
    <property type="match status" value="1"/>
</dbReference>
<proteinExistence type="predicted"/>
<dbReference type="InterPro" id="IPR001322">
    <property type="entry name" value="Lamin_tail_dom"/>
</dbReference>
<dbReference type="PROSITE" id="PS51841">
    <property type="entry name" value="LTD"/>
    <property type="match status" value="1"/>
</dbReference>
<dbReference type="Pfam" id="PF13290">
    <property type="entry name" value="CHB_HEX_C_1"/>
    <property type="match status" value="1"/>
</dbReference>
<evidence type="ECO:0000313" key="2">
    <source>
        <dbReference type="EMBL" id="SVD00606.1"/>
    </source>
</evidence>
<name>A0A382RSG3_9ZZZZ</name>
<reference evidence="2" key="1">
    <citation type="submission" date="2018-05" db="EMBL/GenBank/DDBJ databases">
        <authorList>
            <person name="Lanie J.A."/>
            <person name="Ng W.-L."/>
            <person name="Kazmierczak K.M."/>
            <person name="Andrzejewski T.M."/>
            <person name="Davidsen T.M."/>
            <person name="Wayne K.J."/>
            <person name="Tettelin H."/>
            <person name="Glass J.I."/>
            <person name="Rusch D."/>
            <person name="Podicherti R."/>
            <person name="Tsui H.-C.T."/>
            <person name="Winkler M.E."/>
        </authorList>
    </citation>
    <scope>NUCLEOTIDE SEQUENCE</scope>
</reference>
<dbReference type="InterPro" id="IPR036415">
    <property type="entry name" value="Lamin_tail_dom_sf"/>
</dbReference>
<dbReference type="Gene3D" id="2.60.40.1260">
    <property type="entry name" value="Lamin Tail domain"/>
    <property type="match status" value="1"/>
</dbReference>
<accession>A0A382RSG3</accession>
<dbReference type="AlphaFoldDB" id="A0A382RSG3"/>
<protein>
    <recommendedName>
        <fullName evidence="1">LTD domain-containing protein</fullName>
    </recommendedName>
</protein>
<dbReference type="Pfam" id="PF00932">
    <property type="entry name" value="LTD"/>
    <property type="match status" value="1"/>
</dbReference>